<gene>
    <name evidence="7" type="ordered locus">Mhar_0861</name>
</gene>
<proteinExistence type="predicted"/>
<dbReference type="PROSITE" id="PS50249">
    <property type="entry name" value="MPN"/>
    <property type="match status" value="1"/>
</dbReference>
<reference evidence="7 8" key="1">
    <citation type="journal article" date="2012" name="PLoS ONE">
        <title>The genome characteristics and predicted function of methyl-group oxidation pathway in the obligate aceticlastic methanogens, Methanosaeta spp.</title>
        <authorList>
            <person name="Zhu J."/>
            <person name="Zheng H."/>
            <person name="Ai G."/>
            <person name="Zhang G."/>
            <person name="Liu D."/>
            <person name="Liu X."/>
            <person name="Dong X."/>
        </authorList>
    </citation>
    <scope>NUCLEOTIDE SEQUENCE [LARGE SCALE GENOMIC DNA]</scope>
    <source>
        <strain evidence="7 8">6Ac</strain>
    </source>
</reference>
<dbReference type="Proteomes" id="UP000005877">
    <property type="component" value="Chromosome"/>
</dbReference>
<dbReference type="GO" id="GO:0006508">
    <property type="term" value="P:proteolysis"/>
    <property type="evidence" value="ECO:0007669"/>
    <property type="project" value="UniProtKB-KW"/>
</dbReference>
<dbReference type="InterPro" id="IPR028090">
    <property type="entry name" value="JAB_dom_prok"/>
</dbReference>
<dbReference type="InterPro" id="IPR037518">
    <property type="entry name" value="MPN"/>
</dbReference>
<dbReference type="PATRIC" id="fig|1110509.7.peg.957"/>
<evidence type="ECO:0000313" key="7">
    <source>
        <dbReference type="EMBL" id="AET64233.1"/>
    </source>
</evidence>
<name>G7WLD0_METH6</name>
<keyword evidence="4" id="KW-0862">Zinc</keyword>
<evidence type="ECO:0000256" key="3">
    <source>
        <dbReference type="ARBA" id="ARBA00022801"/>
    </source>
</evidence>
<dbReference type="SUPFAM" id="SSF102712">
    <property type="entry name" value="JAB1/MPN domain"/>
    <property type="match status" value="1"/>
</dbReference>
<evidence type="ECO:0000256" key="1">
    <source>
        <dbReference type="ARBA" id="ARBA00022670"/>
    </source>
</evidence>
<evidence type="ECO:0000256" key="5">
    <source>
        <dbReference type="ARBA" id="ARBA00023049"/>
    </source>
</evidence>
<dbReference type="AlphaFoldDB" id="G7WLD0"/>
<dbReference type="GO" id="GO:0008237">
    <property type="term" value="F:metallopeptidase activity"/>
    <property type="evidence" value="ECO:0007669"/>
    <property type="project" value="UniProtKB-KW"/>
</dbReference>
<protein>
    <recommendedName>
        <fullName evidence="6">MPN domain-containing protein</fullName>
    </recommendedName>
</protein>
<keyword evidence="1" id="KW-0645">Protease</keyword>
<accession>G7WLD0</accession>
<dbReference type="CDD" id="cd08072">
    <property type="entry name" value="MPN_archaeal"/>
    <property type="match status" value="1"/>
</dbReference>
<feature type="domain" description="MPN" evidence="6">
    <location>
        <begin position="21"/>
        <end position="138"/>
    </location>
</feature>
<dbReference type="KEGG" id="mhi:Mhar_0861"/>
<keyword evidence="3" id="KW-0378">Hydrolase</keyword>
<dbReference type="HOGENOM" id="CLU_116578_1_0_2"/>
<keyword evidence="8" id="KW-1185">Reference proteome</keyword>
<keyword evidence="2" id="KW-0479">Metal-binding</keyword>
<evidence type="ECO:0000256" key="4">
    <source>
        <dbReference type="ARBA" id="ARBA00022833"/>
    </source>
</evidence>
<evidence type="ECO:0000256" key="2">
    <source>
        <dbReference type="ARBA" id="ARBA00022723"/>
    </source>
</evidence>
<dbReference type="Gene3D" id="3.40.140.10">
    <property type="entry name" value="Cytidine Deaminase, domain 2"/>
    <property type="match status" value="1"/>
</dbReference>
<organism evidence="7 8">
    <name type="scientific">Methanothrix harundinacea (strain 6Ac)</name>
    <name type="common">Methanosaeta harundinacea</name>
    <dbReference type="NCBI Taxonomy" id="1110509"/>
    <lineage>
        <taxon>Archaea</taxon>
        <taxon>Methanobacteriati</taxon>
        <taxon>Methanobacteriota</taxon>
        <taxon>Stenosarchaea group</taxon>
        <taxon>Methanomicrobia</taxon>
        <taxon>Methanotrichales</taxon>
        <taxon>Methanotrichaceae</taxon>
        <taxon>Methanothrix</taxon>
    </lineage>
</organism>
<sequence>MYGDIFEMGGCPEMKRKMEVEGIARETLYFILEASRSTLPVEFAGLLRAEDGVITEVIMLPGTEASSKSALIRLYMLPNMRIAGSVHSHPSPDIRPSQADLIFFSKTGDYHIIAGMPFDMDSWICYDRTGAPRDLPVLDVEIDEDEEGWFD</sequence>
<evidence type="ECO:0000313" key="8">
    <source>
        <dbReference type="Proteomes" id="UP000005877"/>
    </source>
</evidence>
<keyword evidence="5" id="KW-0482">Metalloprotease</keyword>
<dbReference type="EMBL" id="CP003117">
    <property type="protein sequence ID" value="AET64233.1"/>
    <property type="molecule type" value="Genomic_DNA"/>
</dbReference>
<dbReference type="GO" id="GO:0046872">
    <property type="term" value="F:metal ion binding"/>
    <property type="evidence" value="ECO:0007669"/>
    <property type="project" value="UniProtKB-KW"/>
</dbReference>
<dbReference type="Pfam" id="PF14464">
    <property type="entry name" value="Prok-JAB"/>
    <property type="match status" value="1"/>
</dbReference>
<dbReference type="STRING" id="1110509.Mhar_0861"/>
<evidence type="ECO:0000259" key="6">
    <source>
        <dbReference type="PROSITE" id="PS50249"/>
    </source>
</evidence>